<dbReference type="GO" id="GO:0000062">
    <property type="term" value="F:fatty-acyl-CoA binding"/>
    <property type="evidence" value="ECO:0007669"/>
    <property type="project" value="InterPro"/>
</dbReference>
<dbReference type="PROSITE" id="PS50949">
    <property type="entry name" value="HTH_GNTR"/>
    <property type="match status" value="1"/>
</dbReference>
<keyword evidence="3 9" id="KW-0276">Fatty acid metabolism</keyword>
<keyword evidence="4 9" id="KW-0805">Transcription regulation</keyword>
<evidence type="ECO:0000313" key="11">
    <source>
        <dbReference type="EMBL" id="AAP96483.1"/>
    </source>
</evidence>
<dbReference type="GO" id="GO:0003677">
    <property type="term" value="F:DNA binding"/>
    <property type="evidence" value="ECO:0007669"/>
    <property type="project" value="UniProtKB-KW"/>
</dbReference>
<evidence type="ECO:0000313" key="12">
    <source>
        <dbReference type="Proteomes" id="UP000001022"/>
    </source>
</evidence>
<dbReference type="SMART" id="SM00345">
    <property type="entry name" value="HTH_GNTR"/>
    <property type="match status" value="1"/>
</dbReference>
<evidence type="ECO:0000256" key="3">
    <source>
        <dbReference type="ARBA" id="ARBA00022832"/>
    </source>
</evidence>
<evidence type="ECO:0000256" key="9">
    <source>
        <dbReference type="HAMAP-Rule" id="MF_00696"/>
    </source>
</evidence>
<keyword evidence="12" id="KW-1185">Reference proteome</keyword>
<evidence type="ECO:0000256" key="8">
    <source>
        <dbReference type="ARBA" id="ARBA00023163"/>
    </source>
</evidence>
<sequence>MMLWRCRTMDNTYILKARSPAALAEEYIVRSIWDKRFPAGSDLPAERELADKIGVTRTTLREVLQRLARDGWLNIQHGKPTKVNDVWETAGPNIISTLIKLDKSYIPVIIANVVSLRTRMAESYIPEAIKLNPAQCCPLFAQLDTLEDTAEAYATFDYNLFRQLTFLANKPVYALILNSFKQMYHQVANLFFADPTCRQLSLSFYRLLLSACVEENHEKAIQVLVDNRQLSSEIWVKLLQTLPEQFGV</sequence>
<dbReference type="PANTHER" id="PTHR43537">
    <property type="entry name" value="TRANSCRIPTIONAL REGULATOR, GNTR FAMILY"/>
    <property type="match status" value="1"/>
</dbReference>
<dbReference type="InterPro" id="IPR008920">
    <property type="entry name" value="TF_FadR/GntR_C"/>
</dbReference>
<dbReference type="InterPro" id="IPR036390">
    <property type="entry name" value="WH_DNA-bd_sf"/>
</dbReference>
<evidence type="ECO:0000256" key="5">
    <source>
        <dbReference type="ARBA" id="ARBA00023098"/>
    </source>
</evidence>
<dbReference type="SUPFAM" id="SSF46785">
    <property type="entry name" value="Winged helix' DNA-binding domain"/>
    <property type="match status" value="1"/>
</dbReference>
<dbReference type="GO" id="GO:0005737">
    <property type="term" value="C:cytoplasm"/>
    <property type="evidence" value="ECO:0007669"/>
    <property type="project" value="UniProtKB-SubCell"/>
</dbReference>
<protein>
    <recommendedName>
        <fullName evidence="9">Fatty acid metabolism regulator protein</fullName>
    </recommendedName>
</protein>
<dbReference type="HAMAP" id="MF_00696">
    <property type="entry name" value="HTH_FadR"/>
    <property type="match status" value="1"/>
</dbReference>
<dbReference type="GO" id="GO:0003700">
    <property type="term" value="F:DNA-binding transcription factor activity"/>
    <property type="evidence" value="ECO:0007669"/>
    <property type="project" value="UniProtKB-UniRule"/>
</dbReference>
<evidence type="ECO:0000256" key="6">
    <source>
        <dbReference type="ARBA" id="ARBA00023125"/>
    </source>
</evidence>
<dbReference type="KEGG" id="hdu:HD_1727"/>
<dbReference type="GO" id="GO:0019217">
    <property type="term" value="P:regulation of fatty acid metabolic process"/>
    <property type="evidence" value="ECO:0007669"/>
    <property type="project" value="UniProtKB-UniRule"/>
</dbReference>
<keyword evidence="1 9" id="KW-0963">Cytoplasm</keyword>
<dbReference type="PANTHER" id="PTHR43537:SF52">
    <property type="entry name" value="FATTY ACID METABOLISM REGULATOR PROTEIN"/>
    <property type="match status" value="1"/>
</dbReference>
<dbReference type="PRINTS" id="PR00035">
    <property type="entry name" value="HTHGNTR"/>
</dbReference>
<reference evidence="12" key="1">
    <citation type="submission" date="2003-06" db="EMBL/GenBank/DDBJ databases">
        <title>The complete genome sequence of Haemophilus ducreyi.</title>
        <authorList>
            <person name="Munson R.S. Jr."/>
            <person name="Ray W.C."/>
            <person name="Mahairas G."/>
            <person name="Sabo P."/>
            <person name="Mungur R."/>
            <person name="Johnson L."/>
            <person name="Nguyen D."/>
            <person name="Wang J."/>
            <person name="Forst C."/>
            <person name="Hood L."/>
        </authorList>
    </citation>
    <scope>NUCLEOTIDE SEQUENCE [LARGE SCALE GENOMIC DNA]</scope>
    <source>
        <strain evidence="12">35000HP / ATCC 700724</strain>
    </source>
</reference>
<dbReference type="STRING" id="233412.HD_1727"/>
<dbReference type="Gene3D" id="1.20.120.530">
    <property type="entry name" value="GntR ligand-binding domain-like"/>
    <property type="match status" value="1"/>
</dbReference>
<evidence type="ECO:0000256" key="4">
    <source>
        <dbReference type="ARBA" id="ARBA00023015"/>
    </source>
</evidence>
<dbReference type="SUPFAM" id="SSF48008">
    <property type="entry name" value="GntR ligand-binding domain-like"/>
    <property type="match status" value="1"/>
</dbReference>
<dbReference type="InterPro" id="IPR036388">
    <property type="entry name" value="WH-like_DNA-bd_sf"/>
</dbReference>
<organism evidence="11 12">
    <name type="scientific">Haemophilus ducreyi (strain 35000HP / ATCC 700724)</name>
    <dbReference type="NCBI Taxonomy" id="233412"/>
    <lineage>
        <taxon>Bacteria</taxon>
        <taxon>Pseudomonadati</taxon>
        <taxon>Pseudomonadota</taxon>
        <taxon>Gammaproteobacteria</taxon>
        <taxon>Pasteurellales</taxon>
        <taxon>Pasteurellaceae</taxon>
        <taxon>Haemophilus</taxon>
    </lineage>
</organism>
<keyword evidence="8 9" id="KW-0804">Transcription</keyword>
<evidence type="ECO:0000256" key="1">
    <source>
        <dbReference type="ARBA" id="ARBA00022490"/>
    </source>
</evidence>
<comment type="subunit">
    <text evidence="9">Homodimer.</text>
</comment>
<dbReference type="GO" id="GO:0006631">
    <property type="term" value="P:fatty acid metabolic process"/>
    <property type="evidence" value="ECO:0007669"/>
    <property type="project" value="UniProtKB-KW"/>
</dbReference>
<dbReference type="AlphaFoldDB" id="Q7VKY4"/>
<dbReference type="NCBIfam" id="NF003444">
    <property type="entry name" value="PRK04984.1"/>
    <property type="match status" value="1"/>
</dbReference>
<dbReference type="InterPro" id="IPR000524">
    <property type="entry name" value="Tscrpt_reg_HTH_GntR"/>
</dbReference>
<dbReference type="Gene3D" id="1.10.10.10">
    <property type="entry name" value="Winged helix-like DNA-binding domain superfamily/Winged helix DNA-binding domain"/>
    <property type="match status" value="1"/>
</dbReference>
<evidence type="ECO:0000256" key="7">
    <source>
        <dbReference type="ARBA" id="ARBA00023159"/>
    </source>
</evidence>
<dbReference type="EMBL" id="AE017143">
    <property type="protein sequence ID" value="AAP96483.1"/>
    <property type="molecule type" value="Genomic_DNA"/>
</dbReference>
<evidence type="ECO:0000259" key="10">
    <source>
        <dbReference type="PROSITE" id="PS50949"/>
    </source>
</evidence>
<proteinExistence type="inferred from homology"/>
<dbReference type="CDD" id="cd07377">
    <property type="entry name" value="WHTH_GntR"/>
    <property type="match status" value="1"/>
</dbReference>
<dbReference type="HOGENOM" id="CLU_017584_9_4_6"/>
<keyword evidence="2 9" id="KW-0678">Repressor</keyword>
<keyword evidence="6 9" id="KW-0238">DNA-binding</keyword>
<dbReference type="Proteomes" id="UP000001022">
    <property type="component" value="Chromosome"/>
</dbReference>
<feature type="domain" description="HTH gntR-type" evidence="10">
    <location>
        <begin position="18"/>
        <end position="86"/>
    </location>
</feature>
<accession>Q7VKY4</accession>
<keyword evidence="5 9" id="KW-0443">Lipid metabolism</keyword>
<keyword evidence="7 9" id="KW-0010">Activator</keyword>
<comment type="function">
    <text evidence="9">Multifunctional regulator of fatty acid metabolism.</text>
</comment>
<dbReference type="NCBIfam" id="TIGR02812">
    <property type="entry name" value="fadR_gamma"/>
    <property type="match status" value="1"/>
</dbReference>
<dbReference type="InterPro" id="IPR028374">
    <property type="entry name" value="FadR_C"/>
</dbReference>
<gene>
    <name evidence="9 11" type="primary">fadR</name>
    <name evidence="11" type="ordered locus">HD_1727</name>
</gene>
<comment type="subcellular location">
    <subcellularLocation>
        <location evidence="9">Cytoplasm</location>
    </subcellularLocation>
</comment>
<dbReference type="Pfam" id="PF07840">
    <property type="entry name" value="FadR_C"/>
    <property type="match status" value="1"/>
</dbReference>
<dbReference type="Pfam" id="PF00392">
    <property type="entry name" value="GntR"/>
    <property type="match status" value="1"/>
</dbReference>
<evidence type="ECO:0000256" key="2">
    <source>
        <dbReference type="ARBA" id="ARBA00022491"/>
    </source>
</evidence>
<dbReference type="eggNOG" id="COG2186">
    <property type="taxonomic scope" value="Bacteria"/>
</dbReference>
<name>Q7VKY4_HAEDU</name>
<dbReference type="InterPro" id="IPR014178">
    <property type="entry name" value="FA-response_TF_FadR"/>
</dbReference>